<sequence length="114" mass="12831">MGRIKTKITILLVLLILLAGGYMYINDIELKDVPTAIGQTLSSEEEEYTIHEYKIIKIDGTEYYGEADNGTKIIFNGKKLDQDLSDIKKGDKVKAYFSKSKRIDGLIKVAKVND</sequence>
<reference evidence="1 2" key="1">
    <citation type="journal article" date="2011" name="Front. Microbiol.">
        <title>Genomic signatures of strain selection and enhancement in Bacillus atrophaeus var. globigii, a historical biowarfare simulant.</title>
        <authorList>
            <person name="Gibbons H.S."/>
            <person name="Broomall S.M."/>
            <person name="McNew L.A."/>
            <person name="Daligault H."/>
            <person name="Chapman C."/>
            <person name="Bruce D."/>
            <person name="Karavis M."/>
            <person name="Krepps M."/>
            <person name="McGregor P.A."/>
            <person name="Hong C."/>
            <person name="Park K.H."/>
            <person name="Akmal A."/>
            <person name="Feldman A."/>
            <person name="Lin J.S."/>
            <person name="Chang W.E."/>
            <person name="Higgs B.W."/>
            <person name="Demirev P."/>
            <person name="Lindquist J."/>
            <person name="Liem A."/>
            <person name="Fochler E."/>
            <person name="Read T.D."/>
            <person name="Tapia R."/>
            <person name="Johnson S."/>
            <person name="Bishop-Lilly K.A."/>
            <person name="Detter C."/>
            <person name="Han C."/>
            <person name="Sozhamannan S."/>
            <person name="Rosenzweig C.N."/>
            <person name="Skowronski E.W."/>
        </authorList>
    </citation>
    <scope>NUCLEOTIDE SEQUENCE [LARGE SCALE GENOMIC DNA]</scope>
    <source>
        <strain evidence="1 2">1942</strain>
    </source>
</reference>
<accession>A0ABN3ZAC5</accession>
<evidence type="ECO:0000313" key="2">
    <source>
        <dbReference type="Proteomes" id="UP000006867"/>
    </source>
</evidence>
<protein>
    <recommendedName>
        <fullName evidence="3">YpuD</fullName>
    </recommendedName>
</protein>
<dbReference type="EMBL" id="CP002207">
    <property type="protein sequence ID" value="ADP32839.1"/>
    <property type="molecule type" value="Genomic_DNA"/>
</dbReference>
<keyword evidence="2" id="KW-1185">Reference proteome</keyword>
<proteinExistence type="predicted"/>
<name>A0ABN3ZAC5_BACA1</name>
<dbReference type="Proteomes" id="UP000006867">
    <property type="component" value="Chromosome"/>
</dbReference>
<evidence type="ECO:0000313" key="1">
    <source>
        <dbReference type="EMBL" id="ADP32839.1"/>
    </source>
</evidence>
<evidence type="ECO:0008006" key="3">
    <source>
        <dbReference type="Google" id="ProtNLM"/>
    </source>
</evidence>
<dbReference type="RefSeq" id="WP_004429661.1">
    <property type="nucleotide sequence ID" value="NC_014639.1"/>
</dbReference>
<gene>
    <name evidence="1" type="ordered locus">BATR1942_09530</name>
</gene>
<organism evidence="1 2">
    <name type="scientific">Bacillus atrophaeus (strain 1942)</name>
    <dbReference type="NCBI Taxonomy" id="720555"/>
    <lineage>
        <taxon>Bacteria</taxon>
        <taxon>Bacillati</taxon>
        <taxon>Bacillota</taxon>
        <taxon>Bacilli</taxon>
        <taxon>Bacillales</taxon>
        <taxon>Bacillaceae</taxon>
        <taxon>Bacillus</taxon>
    </lineage>
</organism>